<evidence type="ECO:0000256" key="4">
    <source>
        <dbReference type="ARBA" id="ARBA00022840"/>
    </source>
</evidence>
<keyword evidence="4" id="KW-0067">ATP-binding</keyword>
<evidence type="ECO:0000256" key="3">
    <source>
        <dbReference type="ARBA" id="ARBA00022741"/>
    </source>
</evidence>
<evidence type="ECO:0000256" key="1">
    <source>
        <dbReference type="ARBA" id="ARBA00022679"/>
    </source>
</evidence>
<proteinExistence type="predicted"/>
<feature type="domain" description="Fido" evidence="9">
    <location>
        <begin position="62"/>
        <end position="213"/>
    </location>
</feature>
<dbReference type="RefSeq" id="WP_183996341.1">
    <property type="nucleotide sequence ID" value="NZ_BMHW01000009.1"/>
</dbReference>
<dbReference type="Proteomes" id="UP000547879">
    <property type="component" value="Unassembled WGS sequence"/>
</dbReference>
<keyword evidence="2" id="KW-0548">Nucleotidyltransferase</keyword>
<evidence type="ECO:0000256" key="6">
    <source>
        <dbReference type="ARBA" id="ARBA00047939"/>
    </source>
</evidence>
<evidence type="ECO:0000259" key="9">
    <source>
        <dbReference type="PROSITE" id="PS51459"/>
    </source>
</evidence>
<dbReference type="GO" id="GO:0070733">
    <property type="term" value="F:AMPylase activity"/>
    <property type="evidence" value="ECO:0007669"/>
    <property type="project" value="UniProtKB-EC"/>
</dbReference>
<dbReference type="GO" id="GO:0051302">
    <property type="term" value="P:regulation of cell division"/>
    <property type="evidence" value="ECO:0007669"/>
    <property type="project" value="TreeGrafter"/>
</dbReference>
<keyword evidence="11" id="KW-1185">Reference proteome</keyword>
<dbReference type="PANTHER" id="PTHR39560:SF1">
    <property type="entry name" value="PROTEIN ADENYLYLTRANSFERASE FIC-RELATED"/>
    <property type="match status" value="1"/>
</dbReference>
<dbReference type="AlphaFoldDB" id="A0A7W9YB21"/>
<dbReference type="EMBL" id="JACHEG010000008">
    <property type="protein sequence ID" value="MBB6165230.1"/>
    <property type="molecule type" value="Genomic_DNA"/>
</dbReference>
<dbReference type="InterPro" id="IPR003812">
    <property type="entry name" value="Fido"/>
</dbReference>
<dbReference type="GO" id="GO:0005524">
    <property type="term" value="F:ATP binding"/>
    <property type="evidence" value="ECO:0007669"/>
    <property type="project" value="UniProtKB-KW"/>
</dbReference>
<feature type="region of interest" description="Disordered" evidence="8">
    <location>
        <begin position="1"/>
        <end position="21"/>
    </location>
</feature>
<accession>A0A7W9YB21</accession>
<feature type="region of interest" description="Disordered" evidence="8">
    <location>
        <begin position="307"/>
        <end position="347"/>
    </location>
</feature>
<dbReference type="EC" id="2.7.7.108" evidence="5"/>
<evidence type="ECO:0000256" key="5">
    <source>
        <dbReference type="ARBA" id="ARBA00034531"/>
    </source>
</evidence>
<evidence type="ECO:0000256" key="2">
    <source>
        <dbReference type="ARBA" id="ARBA00022695"/>
    </source>
</evidence>
<dbReference type="SUPFAM" id="SSF140931">
    <property type="entry name" value="Fic-like"/>
    <property type="match status" value="1"/>
</dbReference>
<feature type="compositionally biased region" description="Basic and acidic residues" evidence="8">
    <location>
        <begin position="337"/>
        <end position="347"/>
    </location>
</feature>
<evidence type="ECO:0000313" key="10">
    <source>
        <dbReference type="EMBL" id="MBB6165230.1"/>
    </source>
</evidence>
<dbReference type="InterPro" id="IPR036597">
    <property type="entry name" value="Fido-like_dom_sf"/>
</dbReference>
<comment type="catalytic activity">
    <reaction evidence="7">
        <text>L-tyrosyl-[protein] + ATP = O-(5'-adenylyl)-L-tyrosyl-[protein] + diphosphate</text>
        <dbReference type="Rhea" id="RHEA:54288"/>
        <dbReference type="Rhea" id="RHEA-COMP:10136"/>
        <dbReference type="Rhea" id="RHEA-COMP:13846"/>
        <dbReference type="ChEBI" id="CHEBI:30616"/>
        <dbReference type="ChEBI" id="CHEBI:33019"/>
        <dbReference type="ChEBI" id="CHEBI:46858"/>
        <dbReference type="ChEBI" id="CHEBI:83624"/>
        <dbReference type="EC" id="2.7.7.108"/>
    </reaction>
</comment>
<dbReference type="PROSITE" id="PS51459">
    <property type="entry name" value="FIDO"/>
    <property type="match status" value="1"/>
</dbReference>
<comment type="caution">
    <text evidence="10">The sequence shown here is derived from an EMBL/GenBank/DDBJ whole genome shotgun (WGS) entry which is preliminary data.</text>
</comment>
<gene>
    <name evidence="10" type="ORF">HNQ72_005076</name>
</gene>
<name>A0A7W9YB21_9HYPH</name>
<organism evidence="10 11">
    <name type="scientific">Rhizobium wenxiniae</name>
    <dbReference type="NCBI Taxonomy" id="1737357"/>
    <lineage>
        <taxon>Bacteria</taxon>
        <taxon>Pseudomonadati</taxon>
        <taxon>Pseudomonadota</taxon>
        <taxon>Alphaproteobacteria</taxon>
        <taxon>Hyphomicrobiales</taxon>
        <taxon>Rhizobiaceae</taxon>
        <taxon>Rhizobium/Agrobacterium group</taxon>
        <taxon>Rhizobium</taxon>
    </lineage>
</organism>
<keyword evidence="1" id="KW-0808">Transferase</keyword>
<evidence type="ECO:0000256" key="8">
    <source>
        <dbReference type="SAM" id="MobiDB-lite"/>
    </source>
</evidence>
<dbReference type="PANTHER" id="PTHR39560">
    <property type="entry name" value="PROTEIN ADENYLYLTRANSFERASE FIC-RELATED"/>
    <property type="match status" value="1"/>
</dbReference>
<evidence type="ECO:0000313" key="11">
    <source>
        <dbReference type="Proteomes" id="UP000547879"/>
    </source>
</evidence>
<evidence type="ECO:0000256" key="7">
    <source>
        <dbReference type="ARBA" id="ARBA00048696"/>
    </source>
</evidence>
<dbReference type="Gene3D" id="1.10.3290.10">
    <property type="entry name" value="Fido-like domain"/>
    <property type="match status" value="1"/>
</dbReference>
<protein>
    <recommendedName>
        <fullName evidence="5">protein adenylyltransferase</fullName>
        <ecNumber evidence="5">2.7.7.108</ecNumber>
    </recommendedName>
</protein>
<keyword evidence="3" id="KW-0547">Nucleotide-binding</keyword>
<dbReference type="Pfam" id="PF02661">
    <property type="entry name" value="Fic"/>
    <property type="match status" value="1"/>
</dbReference>
<comment type="catalytic activity">
    <reaction evidence="6">
        <text>L-threonyl-[protein] + ATP = 3-O-(5'-adenylyl)-L-threonyl-[protein] + diphosphate</text>
        <dbReference type="Rhea" id="RHEA:54292"/>
        <dbReference type="Rhea" id="RHEA-COMP:11060"/>
        <dbReference type="Rhea" id="RHEA-COMP:13847"/>
        <dbReference type="ChEBI" id="CHEBI:30013"/>
        <dbReference type="ChEBI" id="CHEBI:30616"/>
        <dbReference type="ChEBI" id="CHEBI:33019"/>
        <dbReference type="ChEBI" id="CHEBI:138113"/>
        <dbReference type="EC" id="2.7.7.108"/>
    </reaction>
</comment>
<sequence>MAEDRPTGSYTYPNTSEDPDRRDVLRNKQDIRSKAELRTFEYRATAFRIAEILEGEGPVGRFDAAHLKAIHGHIFQDVYEWAGHTRNESPMVDGHRVEPIGGLSKGETAFLHGSRIEMGLNEALKPISDANVLRHASQEEFMTRAAQALGELNYVHPFREGNGRTQETFITMLGARYGHDIDLTVISKTRMIEASIASTNDPSSPALRHVLEDAIEPNRREALEAAFSDLHEAGEDPLEHYVRTARMGEEVTGQVLGRDDRVATLVTDHGIVAANRADLPGELPSEEDVVRFTARSDFSTLGCAEQVQDAKHQQQVAPEQAADEHSVSNRAPGAGRDGGRDADDFDR</sequence>
<reference evidence="10 11" key="1">
    <citation type="submission" date="2020-08" db="EMBL/GenBank/DDBJ databases">
        <title>Genomic Encyclopedia of Type Strains, Phase IV (KMG-IV): sequencing the most valuable type-strain genomes for metagenomic binning, comparative biology and taxonomic classification.</title>
        <authorList>
            <person name="Goeker M."/>
        </authorList>
    </citation>
    <scope>NUCLEOTIDE SEQUENCE [LARGE SCALE GENOMIC DNA]</scope>
    <source>
        <strain evidence="10 11">DSM 100734</strain>
    </source>
</reference>